<name>W0AIU1_9SPHN</name>
<dbReference type="Gene3D" id="3.10.180.10">
    <property type="entry name" value="2,3-Dihydroxybiphenyl 1,2-Dioxygenase, domain 1"/>
    <property type="match status" value="1"/>
</dbReference>
<dbReference type="Pfam" id="PF00903">
    <property type="entry name" value="Glyoxalase"/>
    <property type="match status" value="1"/>
</dbReference>
<dbReference type="InterPro" id="IPR037523">
    <property type="entry name" value="VOC_core"/>
</dbReference>
<gene>
    <name evidence="2" type="ORF">NX02_27200</name>
</gene>
<dbReference type="SUPFAM" id="SSF54593">
    <property type="entry name" value="Glyoxalase/Bleomycin resistance protein/Dihydroxybiphenyl dioxygenase"/>
    <property type="match status" value="1"/>
</dbReference>
<sequence length="132" mass="14163">MRITLSSIIVEDQEKAIAFYRDVLGFVVKTDSPAGSARWITLASPEDEDGAQITLEPAGFDFARDYQRALKANGVPLTAFATADIHADHARLTAAGVTFKAPPSQGDAAMPTVATFDDGCGNWIMLYEEPKG</sequence>
<accession>W0AIU1</accession>
<dbReference type="PATRIC" id="fig|1123269.5.peg.5337"/>
<dbReference type="PROSITE" id="PS51819">
    <property type="entry name" value="VOC"/>
    <property type="match status" value="1"/>
</dbReference>
<dbReference type="AlphaFoldDB" id="W0AIU1"/>
<dbReference type="CDD" id="cd07263">
    <property type="entry name" value="VOC_like"/>
    <property type="match status" value="1"/>
</dbReference>
<evidence type="ECO:0000313" key="3">
    <source>
        <dbReference type="Proteomes" id="UP000018851"/>
    </source>
</evidence>
<dbReference type="STRING" id="1123269.NX02_27200"/>
<proteinExistence type="predicted"/>
<evidence type="ECO:0000259" key="1">
    <source>
        <dbReference type="PROSITE" id="PS51819"/>
    </source>
</evidence>
<dbReference type="PANTHER" id="PTHR36437">
    <property type="entry name" value="GLYOXALASE/BLEOMYCIN RESISTANCE PROTEIN/DIOXYGENASE"/>
    <property type="match status" value="1"/>
</dbReference>
<reference evidence="2 3" key="1">
    <citation type="submission" date="2013-07" db="EMBL/GenBank/DDBJ databases">
        <title>Completed genome of Sphingomonas sanxanigenens NX02.</title>
        <authorList>
            <person name="Ma T."/>
            <person name="Huang H."/>
            <person name="Wu M."/>
            <person name="Li X."/>
            <person name="Li G."/>
        </authorList>
    </citation>
    <scope>NUCLEOTIDE SEQUENCE [LARGE SCALE GENOMIC DNA]</scope>
    <source>
        <strain evidence="2 3">NX02</strain>
    </source>
</reference>
<feature type="domain" description="VOC" evidence="1">
    <location>
        <begin position="2"/>
        <end position="129"/>
    </location>
</feature>
<dbReference type="EMBL" id="CP006644">
    <property type="protein sequence ID" value="AHE57026.1"/>
    <property type="molecule type" value="Genomic_DNA"/>
</dbReference>
<dbReference type="InterPro" id="IPR004360">
    <property type="entry name" value="Glyas_Fos-R_dOase_dom"/>
</dbReference>
<organism evidence="2 3">
    <name type="scientific">Sphingomonas sanxanigenens DSM 19645 = NX02</name>
    <dbReference type="NCBI Taxonomy" id="1123269"/>
    <lineage>
        <taxon>Bacteria</taxon>
        <taxon>Pseudomonadati</taxon>
        <taxon>Pseudomonadota</taxon>
        <taxon>Alphaproteobacteria</taxon>
        <taxon>Sphingomonadales</taxon>
        <taxon>Sphingomonadaceae</taxon>
        <taxon>Sphingomonas</taxon>
    </lineage>
</organism>
<keyword evidence="3" id="KW-1185">Reference proteome</keyword>
<protein>
    <recommendedName>
        <fullName evidence="1">VOC domain-containing protein</fullName>
    </recommendedName>
</protein>
<dbReference type="InterPro" id="IPR029068">
    <property type="entry name" value="Glyas_Bleomycin-R_OHBP_Dase"/>
</dbReference>
<dbReference type="PANTHER" id="PTHR36437:SF2">
    <property type="entry name" value="GLYOXALASE_BLEOMYCIN RESISTANCE PROTEIN_DIOXYGENASE"/>
    <property type="match status" value="1"/>
</dbReference>
<dbReference type="eggNOG" id="COG0346">
    <property type="taxonomic scope" value="Bacteria"/>
</dbReference>
<dbReference type="HOGENOM" id="CLU_046006_10_0_5"/>
<evidence type="ECO:0000313" key="2">
    <source>
        <dbReference type="EMBL" id="AHE57026.1"/>
    </source>
</evidence>
<dbReference type="OrthoDB" id="9796521at2"/>
<dbReference type="Proteomes" id="UP000018851">
    <property type="component" value="Chromosome"/>
</dbReference>
<dbReference type="KEGG" id="ssan:NX02_27200"/>
<dbReference type="RefSeq" id="WP_025295124.1">
    <property type="nucleotide sequence ID" value="NZ_CP006644.1"/>
</dbReference>